<dbReference type="AlphaFoldDB" id="A0A1B2ELM8"/>
<name>A0A1B2ELM8_9HYPH</name>
<reference evidence="1" key="1">
    <citation type="submission" date="2016-07" db="EMBL/GenBank/DDBJ databases">
        <title>Microvirga ossetica sp. nov. a new species of rhizobia isolated from root nodules of the legume species Vicia alpestris Steven originated from North Ossetia region in the Caucasus.</title>
        <authorList>
            <person name="Safronova V.I."/>
            <person name="Kuznetsova I.G."/>
            <person name="Sazanova A.L."/>
            <person name="Belimov A."/>
            <person name="Andronov E."/>
            <person name="Osledkin Y.S."/>
            <person name="Onishchuk O.P."/>
            <person name="Kurchak O.N."/>
            <person name="Shaposhnikov A.I."/>
            <person name="Willems A."/>
            <person name="Tikhonovich I.A."/>
        </authorList>
    </citation>
    <scope>NUCLEOTIDE SEQUENCE [LARGE SCALE GENOMIC DNA]</scope>
    <source>
        <strain evidence="1">V5/3M</strain>
    </source>
</reference>
<evidence type="ECO:0000313" key="1">
    <source>
        <dbReference type="EMBL" id="ANY80886.1"/>
    </source>
</evidence>
<dbReference type="KEGG" id="moc:BB934_23830"/>
<dbReference type="EMBL" id="CP016616">
    <property type="protein sequence ID" value="ANY80886.1"/>
    <property type="molecule type" value="Genomic_DNA"/>
</dbReference>
<organism evidence="1">
    <name type="scientific">Microvirga ossetica</name>
    <dbReference type="NCBI Taxonomy" id="1882682"/>
    <lineage>
        <taxon>Bacteria</taxon>
        <taxon>Pseudomonadati</taxon>
        <taxon>Pseudomonadota</taxon>
        <taxon>Alphaproteobacteria</taxon>
        <taxon>Hyphomicrobiales</taxon>
        <taxon>Methylobacteriaceae</taxon>
        <taxon>Microvirga</taxon>
    </lineage>
</organism>
<dbReference type="RefSeq" id="WP_099511958.1">
    <property type="nucleotide sequence ID" value="NZ_CP016616.1"/>
</dbReference>
<sequence>MDQAVLVAIARFPDRGHAIEELARTDEDFRSLCADLADAEAAAVRWQHSSLPVSAARSAEYRDLARDLASELAAMLDRHAQ</sequence>
<dbReference type="OrthoDB" id="8162522at2"/>
<accession>A0A1B2ELM8</accession>
<gene>
    <name evidence="1" type="ORF">BB934_23830</name>
</gene>
<protein>
    <submittedName>
        <fullName evidence="1">Uncharacterized protein</fullName>
    </submittedName>
</protein>
<proteinExistence type="predicted"/>